<dbReference type="RefSeq" id="WP_165262197.1">
    <property type="nucleotide sequence ID" value="NZ_JAAKGT010000014.1"/>
</dbReference>
<name>A0A6G4R2M5_9CAUL</name>
<accession>A0A6G4R2M5</accession>
<comment type="caution">
    <text evidence="1">The sequence shown here is derived from an EMBL/GenBank/DDBJ whole genome shotgun (WGS) entry which is preliminary data.</text>
</comment>
<protein>
    <submittedName>
        <fullName evidence="1">Uncharacterized protein</fullName>
    </submittedName>
</protein>
<organism evidence="1">
    <name type="scientific">Caulobacter sp. 602-2</name>
    <dbReference type="NCBI Taxonomy" id="2710887"/>
    <lineage>
        <taxon>Bacteria</taxon>
        <taxon>Pseudomonadati</taxon>
        <taxon>Pseudomonadota</taxon>
        <taxon>Alphaproteobacteria</taxon>
        <taxon>Caulobacterales</taxon>
        <taxon>Caulobacteraceae</taxon>
        <taxon>Caulobacter</taxon>
    </lineage>
</organism>
<dbReference type="AlphaFoldDB" id="A0A6G4R2M5"/>
<proteinExistence type="predicted"/>
<reference evidence="1" key="1">
    <citation type="submission" date="2020-02" db="EMBL/GenBank/DDBJ databases">
        <authorList>
            <person name="Gao J."/>
            <person name="Sun J."/>
        </authorList>
    </citation>
    <scope>NUCLEOTIDE SEQUENCE</scope>
    <source>
        <strain evidence="1">602-2</strain>
    </source>
</reference>
<sequence length="107" mass="12046">MSRRYYRCDWKSLDEANPTAIFYEVDAQDLVTRTINVFADDEAVGHEASEFPAETRMGQSLVDGTFSRATEGMAVGETDQTGDGDITLHEIDEREFETAWELTLTSN</sequence>
<evidence type="ECO:0000313" key="1">
    <source>
        <dbReference type="EMBL" id="NGM52130.1"/>
    </source>
</evidence>
<dbReference type="EMBL" id="JAAKGT010000014">
    <property type="protein sequence ID" value="NGM52130.1"/>
    <property type="molecule type" value="Genomic_DNA"/>
</dbReference>
<gene>
    <name evidence="1" type="ORF">G5B46_21175</name>
</gene>